<organism evidence="2 3">
    <name type="scientific">Metabacillus arenae</name>
    <dbReference type="NCBI Taxonomy" id="2771434"/>
    <lineage>
        <taxon>Bacteria</taxon>
        <taxon>Bacillati</taxon>
        <taxon>Bacillota</taxon>
        <taxon>Bacilli</taxon>
        <taxon>Bacillales</taxon>
        <taxon>Bacillaceae</taxon>
        <taxon>Metabacillus</taxon>
    </lineage>
</organism>
<evidence type="ECO:0000259" key="1">
    <source>
        <dbReference type="Pfam" id="PF08402"/>
    </source>
</evidence>
<dbReference type="SUPFAM" id="SSF50331">
    <property type="entry name" value="MOP-like"/>
    <property type="match status" value="1"/>
</dbReference>
<reference evidence="2" key="1">
    <citation type="submission" date="2020-09" db="EMBL/GenBank/DDBJ databases">
        <title>A novel bacterium of genus Bacillus, isolated from South China Sea.</title>
        <authorList>
            <person name="Huang H."/>
            <person name="Mo K."/>
            <person name="Hu Y."/>
        </authorList>
    </citation>
    <scope>NUCLEOTIDE SEQUENCE</scope>
    <source>
        <strain evidence="2">IB182487</strain>
    </source>
</reference>
<protein>
    <submittedName>
        <fullName evidence="2">TOBE domain-containing protein</fullName>
    </submittedName>
</protein>
<dbReference type="Proteomes" id="UP000626844">
    <property type="component" value="Unassembled WGS sequence"/>
</dbReference>
<dbReference type="GO" id="GO:0005524">
    <property type="term" value="F:ATP binding"/>
    <property type="evidence" value="ECO:0007669"/>
    <property type="project" value="InterPro"/>
</dbReference>
<dbReference type="InterPro" id="IPR013611">
    <property type="entry name" value="Transp-assoc_OB_typ2"/>
</dbReference>
<dbReference type="AlphaFoldDB" id="A0A926NHM8"/>
<sequence length="118" mass="13282">AIGEVSVDVPEGKMKFLREQGYVNKELILGIRPEDFHDEPVFIDSSRGTKVDATIEVAELMGAETMLYSQVAGQEFVARVDSRTDIQPGQKLELALDMNKAHFFDQETEQRIRPVGEK</sequence>
<name>A0A926NHM8_9BACI</name>
<dbReference type="GO" id="GO:0055052">
    <property type="term" value="C:ATP-binding cassette (ABC) transporter complex, substrate-binding subunit-containing"/>
    <property type="evidence" value="ECO:0007669"/>
    <property type="project" value="TreeGrafter"/>
</dbReference>
<dbReference type="Pfam" id="PF08402">
    <property type="entry name" value="TOBE_2"/>
    <property type="match status" value="1"/>
</dbReference>
<dbReference type="GO" id="GO:0022857">
    <property type="term" value="F:transmembrane transporter activity"/>
    <property type="evidence" value="ECO:0007669"/>
    <property type="project" value="InterPro"/>
</dbReference>
<comment type="caution">
    <text evidence="2">The sequence shown here is derived from an EMBL/GenBank/DDBJ whole genome shotgun (WGS) entry which is preliminary data.</text>
</comment>
<dbReference type="EMBL" id="JACXAI010000085">
    <property type="protein sequence ID" value="MBD1383639.1"/>
    <property type="molecule type" value="Genomic_DNA"/>
</dbReference>
<proteinExistence type="predicted"/>
<dbReference type="InterPro" id="IPR047641">
    <property type="entry name" value="ABC_transpr_MalK/UgpC-like"/>
</dbReference>
<gene>
    <name evidence="2" type="ORF">IC621_26230</name>
</gene>
<dbReference type="GO" id="GO:0016887">
    <property type="term" value="F:ATP hydrolysis activity"/>
    <property type="evidence" value="ECO:0007669"/>
    <property type="project" value="InterPro"/>
</dbReference>
<feature type="domain" description="Transport-associated OB type 2" evidence="1">
    <location>
        <begin position="29"/>
        <end position="104"/>
    </location>
</feature>
<dbReference type="InterPro" id="IPR008995">
    <property type="entry name" value="Mo/tungstate-bd_C_term_dom"/>
</dbReference>
<accession>A0A926NHM8</accession>
<dbReference type="PANTHER" id="PTHR43875:SF1">
    <property type="entry name" value="OSMOPROTECTIVE COMPOUNDS UPTAKE ATP-BINDING PROTEIN GGTA"/>
    <property type="match status" value="1"/>
</dbReference>
<evidence type="ECO:0000313" key="2">
    <source>
        <dbReference type="EMBL" id="MBD1383639.1"/>
    </source>
</evidence>
<evidence type="ECO:0000313" key="3">
    <source>
        <dbReference type="Proteomes" id="UP000626844"/>
    </source>
</evidence>
<dbReference type="PANTHER" id="PTHR43875">
    <property type="entry name" value="MALTODEXTRIN IMPORT ATP-BINDING PROTEIN MSMX"/>
    <property type="match status" value="1"/>
</dbReference>
<keyword evidence="3" id="KW-1185">Reference proteome</keyword>
<dbReference type="Gene3D" id="2.40.50.100">
    <property type="match status" value="1"/>
</dbReference>
<dbReference type="Gene3D" id="2.40.50.140">
    <property type="entry name" value="Nucleic acid-binding proteins"/>
    <property type="match status" value="1"/>
</dbReference>
<dbReference type="InterPro" id="IPR012340">
    <property type="entry name" value="NA-bd_OB-fold"/>
</dbReference>
<feature type="non-terminal residue" evidence="2">
    <location>
        <position position="1"/>
    </location>
</feature>
<dbReference type="RefSeq" id="WP_191162979.1">
    <property type="nucleotide sequence ID" value="NZ_JACXAI010000085.1"/>
</dbReference>